<dbReference type="PANTHER" id="PTHR46470:SF4">
    <property type="entry name" value="5-AMINO-6-(5-PHOSPHO-D-RIBITYLAMINO)URACIL PHOSPHATASE YIGB"/>
    <property type="match status" value="1"/>
</dbReference>
<dbReference type="AlphaFoldDB" id="A0A855X440"/>
<dbReference type="InterPro" id="IPR051400">
    <property type="entry name" value="HAD-like_hydrolase"/>
</dbReference>
<dbReference type="EMBL" id="PQAP01000136">
    <property type="protein sequence ID" value="PWB70722.1"/>
    <property type="molecule type" value="Genomic_DNA"/>
</dbReference>
<dbReference type="InterPro" id="IPR036412">
    <property type="entry name" value="HAD-like_sf"/>
</dbReference>
<accession>A0A855X440</accession>
<keyword evidence="3" id="KW-0460">Magnesium</keyword>
<name>A0A855X440_9BACT</name>
<dbReference type="InterPro" id="IPR006439">
    <property type="entry name" value="HAD-SF_hydro_IA"/>
</dbReference>
<dbReference type="PANTHER" id="PTHR46470">
    <property type="entry name" value="N-ACYLNEURAMINATE-9-PHOSPHATASE"/>
    <property type="match status" value="1"/>
</dbReference>
<dbReference type="GO" id="GO:0016787">
    <property type="term" value="F:hydrolase activity"/>
    <property type="evidence" value="ECO:0007669"/>
    <property type="project" value="UniProtKB-KW"/>
</dbReference>
<dbReference type="NCBIfam" id="TIGR01549">
    <property type="entry name" value="HAD-SF-IA-v1"/>
    <property type="match status" value="1"/>
</dbReference>
<dbReference type="Pfam" id="PF00702">
    <property type="entry name" value="Hydrolase"/>
    <property type="match status" value="1"/>
</dbReference>
<gene>
    <name evidence="4" type="ORF">C3F09_08695</name>
</gene>
<dbReference type="GO" id="GO:0044281">
    <property type="term" value="P:small molecule metabolic process"/>
    <property type="evidence" value="ECO:0007669"/>
    <property type="project" value="UniProtKB-ARBA"/>
</dbReference>
<dbReference type="InterPro" id="IPR023214">
    <property type="entry name" value="HAD_sf"/>
</dbReference>
<protein>
    <recommendedName>
        <fullName evidence="6">HAD family hydrolase</fullName>
    </recommendedName>
</protein>
<dbReference type="SFLD" id="SFLDG01129">
    <property type="entry name" value="C1.5:_HAD__Beta-PGM__Phosphata"/>
    <property type="match status" value="1"/>
</dbReference>
<evidence type="ECO:0000256" key="2">
    <source>
        <dbReference type="ARBA" id="ARBA00022801"/>
    </source>
</evidence>
<keyword evidence="2" id="KW-0378">Hydrolase</keyword>
<evidence type="ECO:0000313" key="5">
    <source>
        <dbReference type="Proteomes" id="UP000250918"/>
    </source>
</evidence>
<dbReference type="Gene3D" id="3.40.50.1000">
    <property type="entry name" value="HAD superfamily/HAD-like"/>
    <property type="match status" value="1"/>
</dbReference>
<evidence type="ECO:0000256" key="1">
    <source>
        <dbReference type="ARBA" id="ARBA00001946"/>
    </source>
</evidence>
<proteinExistence type="predicted"/>
<evidence type="ECO:0000313" key="4">
    <source>
        <dbReference type="EMBL" id="PWB70722.1"/>
    </source>
</evidence>
<dbReference type="Proteomes" id="UP000250918">
    <property type="component" value="Unassembled WGS sequence"/>
</dbReference>
<reference evidence="4 5" key="1">
    <citation type="journal article" date="2018" name="ISME J.">
        <title>A methanotrophic archaeon couples anaerobic oxidation of methane to Fe(III) reduction.</title>
        <authorList>
            <person name="Cai C."/>
            <person name="Leu A.O."/>
            <person name="Xie G.J."/>
            <person name="Guo J."/>
            <person name="Feng Y."/>
            <person name="Zhao J.X."/>
            <person name="Tyson G.W."/>
            <person name="Yuan Z."/>
            <person name="Hu S."/>
        </authorList>
    </citation>
    <scope>NUCLEOTIDE SEQUENCE [LARGE SCALE GENOMIC DNA]</scope>
    <source>
        <strain evidence="4">FeB_12</strain>
    </source>
</reference>
<dbReference type="SFLD" id="SFLDS00003">
    <property type="entry name" value="Haloacid_Dehalogenase"/>
    <property type="match status" value="1"/>
</dbReference>
<comment type="caution">
    <text evidence="4">The sequence shown here is derived from an EMBL/GenBank/DDBJ whole genome shotgun (WGS) entry which is preliminary data.</text>
</comment>
<evidence type="ECO:0008006" key="6">
    <source>
        <dbReference type="Google" id="ProtNLM"/>
    </source>
</evidence>
<sequence>MEKLRPKAVIFDLGSTLIEYEVVSWDELNRLCASSARDWLANEGYDVPEEAAFHTRFEDAKFEYRKAASESLVEWNVPMVAEPFLREIGLAVQDGFVDRFFDAYYAPVDRLLYVYPDTLDTLRWIKGRGLPIGLVSNTVFPERAHRRELTRFEIEPLLDFAIFSSTFKLRKPHPEIFRHASALAGVSPQECVYVGDRYVEDIVGPNGVGMPAILRAKEGREYPPDMPGNIRRIRTLSELPLHLDI</sequence>
<dbReference type="SUPFAM" id="SSF56784">
    <property type="entry name" value="HAD-like"/>
    <property type="match status" value="1"/>
</dbReference>
<organism evidence="4 5">
    <name type="scientific">candidate division GN15 bacterium</name>
    <dbReference type="NCBI Taxonomy" id="2072418"/>
    <lineage>
        <taxon>Bacteria</taxon>
        <taxon>candidate division GN15</taxon>
    </lineage>
</organism>
<comment type="cofactor">
    <cofactor evidence="1">
        <name>Mg(2+)</name>
        <dbReference type="ChEBI" id="CHEBI:18420"/>
    </cofactor>
</comment>
<evidence type="ECO:0000256" key="3">
    <source>
        <dbReference type="ARBA" id="ARBA00022842"/>
    </source>
</evidence>